<dbReference type="FunFam" id="3.10.440.10:FF:000001">
    <property type="entry name" value="60S ribosomal protein L31"/>
    <property type="match status" value="1"/>
</dbReference>
<comment type="similarity">
    <text evidence="1">Belongs to the eukaryotic ribosomal protein eL31 family.</text>
</comment>
<keyword evidence="9" id="KW-1185">Reference proteome</keyword>
<dbReference type="GO" id="GO:0006412">
    <property type="term" value="P:translation"/>
    <property type="evidence" value="ECO:0007669"/>
    <property type="project" value="InterPro"/>
</dbReference>
<evidence type="ECO:0000256" key="6">
    <source>
        <dbReference type="ARBA" id="ARBA00023274"/>
    </source>
</evidence>
<dbReference type="GO" id="GO:0006303">
    <property type="term" value="P:double-strand break repair via nonhomologous end joining"/>
    <property type="evidence" value="ECO:0007669"/>
    <property type="project" value="TreeGrafter"/>
</dbReference>
<keyword evidence="4" id="KW-0269">Exonuclease</keyword>
<proteinExistence type="inferred from homology"/>
<dbReference type="Gene3D" id="3.60.15.10">
    <property type="entry name" value="Ribonuclease Z/Hydroxyacylglutathione hydrolase-like"/>
    <property type="match status" value="1"/>
</dbReference>
<evidence type="ECO:0000256" key="2">
    <source>
        <dbReference type="ARBA" id="ARBA00022722"/>
    </source>
</evidence>
<protein>
    <submittedName>
        <fullName evidence="8">60S ribosomal protein L31</fullName>
    </submittedName>
</protein>
<dbReference type="Gene3D" id="3.10.440.10">
    <property type="match status" value="1"/>
</dbReference>
<organism evidence="8 9">
    <name type="scientific">Drechslerella dactyloides</name>
    <name type="common">Nematode-trapping fungus</name>
    <name type="synonym">Arthrobotrys dactyloides</name>
    <dbReference type="NCBI Taxonomy" id="74499"/>
    <lineage>
        <taxon>Eukaryota</taxon>
        <taxon>Fungi</taxon>
        <taxon>Dikarya</taxon>
        <taxon>Ascomycota</taxon>
        <taxon>Pezizomycotina</taxon>
        <taxon>Orbiliomycetes</taxon>
        <taxon>Orbiliales</taxon>
        <taxon>Orbiliaceae</taxon>
        <taxon>Drechslerella</taxon>
    </lineage>
</organism>
<sequence length="1074" mass="121694">MGQTISASLGLRDPLRYTAPGPNDPHPPDKILVDHTIGIDFGPQPFYVDFEDPESLVRELKRYNIAGIIVQKDDEWEGTLYLIGIDAMPTSIVHQATQIHAVYAERTIHARYFLGLCLVTQASVTQVSKMNTPAGKLVHIEVLYPRLWRIRKAAIDIIVTDEQRYDQFYIDEIEKQVNWWTRVLFTVKGVLITTESTFNGIVKEFPQIQFDYFRKVSGQQPSLANFLSHIHSDHLLGLAGKSYRAPFIYCSAATKNLLLKLERRLHRLNYAKKLVESHEYTYLDYAKRERILRELPLETPTEIELCPGYTIRVTLFDANHCPGSTMFLVEGNSKAILYTGDIRAEPWWLEKLKRNPILLPYCRGIKVLDCLYLDTTHASFEASHLRFSPKADGIADLLATIAKYPPSTIFHLNTWTTGYEDAWVALAAHFNAQIHLDDYRLRLYNAIGKKEEWEHGPYLLGDSMSDSILTDDRSVRFHSCERWLECEVRDRARSEGKLVEISPLVAKYRDVSGVEYLLREPGESGGNIDANAVDEVSGDQLLELATAVKDRELNTLIDKAGVKPGFNLPLNAPAPDTDITPEKFLQLLKQNLEALLQARQQEQVKTENPSPKQDPDNLPSWFGYACSRHSSFSELQEVVKTLAPRDVYPCVAAEGSWYQKDSIRKLFGRFCRGDTFAFDLERDLDRSFVKPGDKQRQDEIDLAEQRAAGMEDSSQQARSQQYSSQDSLQDGTTRADDISVWRGNAAEVEADAPVPTFPQGETQLDPYDPDIRAKVAKALEEGRALSRSIMGSDSTPRQNGIPNLQPASFGDEEGIALVLSENGSYRSFTTPRKRPAPPQPPVAAIPQPVFQPLRYSQLSTTASTVSSRRHVTLDESDEMDCSQDSLEDQSLDELDREEVRSVMRAVEEGQWDGKSRDLYFNAVRWRKPLSTPNHQTTVDTTPITYRHPSAEMAPPKSGKTKPGRSAIADVVTREYTIHMHKRVHGVSFKKRAPKAIKEIKEFAHKQMGTIDVRLDPQLNKEVWKQGIKGVPYRLRIRISRKRNDEENAKEKLYSFVEAVNVKNPKGLHTTVIDA</sequence>
<dbReference type="PANTHER" id="PTHR23240:SF8">
    <property type="entry name" value="PROTEIN ARTEMIS"/>
    <property type="match status" value="1"/>
</dbReference>
<dbReference type="AlphaFoldDB" id="A0AAD6J433"/>
<dbReference type="GO" id="GO:0035312">
    <property type="term" value="F:5'-3' DNA exonuclease activity"/>
    <property type="evidence" value="ECO:0007669"/>
    <property type="project" value="TreeGrafter"/>
</dbReference>
<dbReference type="PANTHER" id="PTHR23240">
    <property type="entry name" value="DNA CROSS-LINK REPAIR PROTEIN PSO2/SNM1-RELATED"/>
    <property type="match status" value="1"/>
</dbReference>
<keyword evidence="6" id="KW-0687">Ribonucleoprotein</keyword>
<comment type="caution">
    <text evidence="8">The sequence shown here is derived from an EMBL/GenBank/DDBJ whole genome shotgun (WGS) entry which is preliminary data.</text>
</comment>
<dbReference type="Proteomes" id="UP001221413">
    <property type="component" value="Unassembled WGS sequence"/>
</dbReference>
<feature type="region of interest" description="Disordered" evidence="7">
    <location>
        <begin position="861"/>
        <end position="892"/>
    </location>
</feature>
<dbReference type="Gene3D" id="3.40.50.12650">
    <property type="match status" value="1"/>
</dbReference>
<dbReference type="GO" id="GO:0003735">
    <property type="term" value="F:structural constituent of ribosome"/>
    <property type="evidence" value="ECO:0007669"/>
    <property type="project" value="InterPro"/>
</dbReference>
<dbReference type="EMBL" id="JAQGDS010000003">
    <property type="protein sequence ID" value="KAJ6261717.1"/>
    <property type="molecule type" value="Genomic_DNA"/>
</dbReference>
<dbReference type="SUPFAM" id="SSF56281">
    <property type="entry name" value="Metallo-hydrolase/oxidoreductase"/>
    <property type="match status" value="1"/>
</dbReference>
<evidence type="ECO:0000256" key="7">
    <source>
        <dbReference type="SAM" id="MobiDB-lite"/>
    </source>
</evidence>
<dbReference type="SUPFAM" id="SSF54575">
    <property type="entry name" value="Ribosomal protein L31e"/>
    <property type="match status" value="1"/>
</dbReference>
<dbReference type="GO" id="GO:0003684">
    <property type="term" value="F:damaged DNA binding"/>
    <property type="evidence" value="ECO:0007669"/>
    <property type="project" value="TreeGrafter"/>
</dbReference>
<dbReference type="GO" id="GO:0005840">
    <property type="term" value="C:ribosome"/>
    <property type="evidence" value="ECO:0007669"/>
    <property type="project" value="UniProtKB-KW"/>
</dbReference>
<evidence type="ECO:0000313" key="8">
    <source>
        <dbReference type="EMBL" id="KAJ6261717.1"/>
    </source>
</evidence>
<evidence type="ECO:0000256" key="1">
    <source>
        <dbReference type="ARBA" id="ARBA00010808"/>
    </source>
</evidence>
<dbReference type="SMART" id="SM01380">
    <property type="entry name" value="Ribosomal_L31e"/>
    <property type="match status" value="1"/>
</dbReference>
<accession>A0AAD6J433</accession>
<feature type="compositionally biased region" description="Low complexity" evidence="7">
    <location>
        <begin position="713"/>
        <end position="730"/>
    </location>
</feature>
<name>A0AAD6J433_DREDA</name>
<gene>
    <name evidence="8" type="ORF">Dda_2515</name>
</gene>
<dbReference type="InterPro" id="IPR020052">
    <property type="entry name" value="Ribosomal_eL31_CS"/>
</dbReference>
<dbReference type="GO" id="GO:1990904">
    <property type="term" value="C:ribonucleoprotein complex"/>
    <property type="evidence" value="ECO:0007669"/>
    <property type="project" value="UniProtKB-KW"/>
</dbReference>
<dbReference type="Pfam" id="PF01198">
    <property type="entry name" value="Ribosomal_L31e"/>
    <property type="match status" value="1"/>
</dbReference>
<evidence type="ECO:0000256" key="4">
    <source>
        <dbReference type="ARBA" id="ARBA00022839"/>
    </source>
</evidence>
<dbReference type="InterPro" id="IPR036866">
    <property type="entry name" value="RibonucZ/Hydroxyglut_hydro"/>
</dbReference>
<dbReference type="PROSITE" id="PS01144">
    <property type="entry name" value="RIBOSOMAL_L31E"/>
    <property type="match status" value="1"/>
</dbReference>
<reference evidence="8" key="1">
    <citation type="submission" date="2023-01" db="EMBL/GenBank/DDBJ databases">
        <title>The chitinases involved in constricting ring structure development in the nematode-trapping fungus Drechslerella dactyloides.</title>
        <authorList>
            <person name="Wang R."/>
            <person name="Zhang L."/>
            <person name="Tang P."/>
            <person name="Li S."/>
            <person name="Liang L."/>
        </authorList>
    </citation>
    <scope>NUCLEOTIDE SEQUENCE</scope>
    <source>
        <strain evidence="8">YMF1.00031</strain>
    </source>
</reference>
<dbReference type="GO" id="GO:0036297">
    <property type="term" value="P:interstrand cross-link repair"/>
    <property type="evidence" value="ECO:0007669"/>
    <property type="project" value="TreeGrafter"/>
</dbReference>
<dbReference type="InterPro" id="IPR023621">
    <property type="entry name" value="Ribosomal_eL31_dom_sf"/>
</dbReference>
<dbReference type="GO" id="GO:0000723">
    <property type="term" value="P:telomere maintenance"/>
    <property type="evidence" value="ECO:0007669"/>
    <property type="project" value="TreeGrafter"/>
</dbReference>
<evidence type="ECO:0000256" key="5">
    <source>
        <dbReference type="ARBA" id="ARBA00022980"/>
    </source>
</evidence>
<keyword evidence="3" id="KW-0378">Hydrolase</keyword>
<evidence type="ECO:0000256" key="3">
    <source>
        <dbReference type="ARBA" id="ARBA00022801"/>
    </source>
</evidence>
<dbReference type="CDD" id="cd00463">
    <property type="entry name" value="Ribosomal_L31e"/>
    <property type="match status" value="1"/>
</dbReference>
<feature type="region of interest" description="Disordered" evidence="7">
    <location>
        <begin position="706"/>
        <end position="734"/>
    </location>
</feature>
<feature type="compositionally biased region" description="Acidic residues" evidence="7">
    <location>
        <begin position="874"/>
        <end position="892"/>
    </location>
</feature>
<dbReference type="InterPro" id="IPR000054">
    <property type="entry name" value="Ribosomal_eL31"/>
</dbReference>
<evidence type="ECO:0000313" key="9">
    <source>
        <dbReference type="Proteomes" id="UP001221413"/>
    </source>
</evidence>
<keyword evidence="2" id="KW-0540">Nuclease</keyword>
<keyword evidence="5 8" id="KW-0689">Ribosomal protein</keyword>